<evidence type="ECO:0000313" key="3">
    <source>
        <dbReference type="Proteomes" id="UP001156216"/>
    </source>
</evidence>
<name>A0AA46YZH7_BACT4</name>
<evidence type="ECO:0000256" key="1">
    <source>
        <dbReference type="SAM" id="Phobius"/>
    </source>
</evidence>
<keyword evidence="1" id="KW-0472">Membrane</keyword>
<keyword evidence="1" id="KW-1133">Transmembrane helix</keyword>
<protein>
    <submittedName>
        <fullName evidence="2">Uncharacterized protein</fullName>
    </submittedName>
</protein>
<dbReference type="Proteomes" id="UP001156216">
    <property type="component" value="Chromosome"/>
</dbReference>
<organism evidence="2 3">
    <name type="scientific">Bacteroides thetaiotaomicron</name>
    <dbReference type="NCBI Taxonomy" id="818"/>
    <lineage>
        <taxon>Bacteria</taxon>
        <taxon>Pseudomonadati</taxon>
        <taxon>Bacteroidota</taxon>
        <taxon>Bacteroidia</taxon>
        <taxon>Bacteroidales</taxon>
        <taxon>Bacteroidaceae</taxon>
        <taxon>Bacteroides</taxon>
    </lineage>
</organism>
<keyword evidence="1" id="KW-0812">Transmembrane</keyword>
<dbReference type="EMBL" id="CP083681">
    <property type="protein sequence ID" value="UYU69546.1"/>
    <property type="molecule type" value="Genomic_DNA"/>
</dbReference>
<evidence type="ECO:0000313" key="2">
    <source>
        <dbReference type="EMBL" id="UYU69546.1"/>
    </source>
</evidence>
<gene>
    <name evidence="2" type="ORF">KQP59_14740</name>
</gene>
<dbReference type="RefSeq" id="WP_008760254.1">
    <property type="nucleotide sequence ID" value="NZ_CP083681.1"/>
</dbReference>
<feature type="transmembrane region" description="Helical" evidence="1">
    <location>
        <begin position="29"/>
        <end position="49"/>
    </location>
</feature>
<proteinExistence type="predicted"/>
<reference evidence="2" key="1">
    <citation type="submission" date="2021-06" db="EMBL/GenBank/DDBJ databases">
        <title>Interrogation of the integrated mobile genetic elements in gut-associated Bacteroides with a consensus prediction approach.</title>
        <authorList>
            <person name="Campbell D.E."/>
            <person name="Leigh J.R."/>
            <person name="Kim T."/>
            <person name="England W."/>
            <person name="Whitaker R.J."/>
            <person name="Degnan P.H."/>
        </authorList>
    </citation>
    <scope>NUCLEOTIDE SEQUENCE</scope>
    <source>
        <strain evidence="2">VPI-BTDOT2</strain>
    </source>
</reference>
<dbReference type="GeneID" id="93525491"/>
<dbReference type="AlphaFoldDB" id="A0AA46YZH7"/>
<accession>A0AA46YZH7</accession>
<sequence length="91" mass="10014">MKSREIKTEIGEKLKGVCESLSEKERKGVLVGMLAVSTVLCGVTVARAFGRFLSHGTPKELPFGRHVPADSLHRTDKDSIMYHSKSTDNGR</sequence>